<dbReference type="PANTHER" id="PTHR33392">
    <property type="entry name" value="POLYISOPRENYL-TEICHOIC ACID--PEPTIDOGLYCAN TEICHOIC ACID TRANSFERASE TAGU"/>
    <property type="match status" value="1"/>
</dbReference>
<evidence type="ECO:0000313" key="5">
    <source>
        <dbReference type="Proteomes" id="UP000652013"/>
    </source>
</evidence>
<dbReference type="NCBIfam" id="TIGR00350">
    <property type="entry name" value="lytR_cpsA_psr"/>
    <property type="match status" value="1"/>
</dbReference>
<keyword evidence="5" id="KW-1185">Reference proteome</keyword>
<keyword evidence="2" id="KW-1133">Transmembrane helix</keyword>
<dbReference type="PANTHER" id="PTHR33392:SF6">
    <property type="entry name" value="POLYISOPRENYL-TEICHOIC ACID--PEPTIDOGLYCAN TEICHOIC ACID TRANSFERASE TAGU"/>
    <property type="match status" value="1"/>
</dbReference>
<dbReference type="AlphaFoldDB" id="A0A8J3Y4K6"/>
<keyword evidence="2" id="KW-0812">Transmembrane</keyword>
<dbReference type="EMBL" id="BOOY01000003">
    <property type="protein sequence ID" value="GIJ01270.1"/>
    <property type="molecule type" value="Genomic_DNA"/>
</dbReference>
<reference evidence="4" key="1">
    <citation type="submission" date="2021-01" db="EMBL/GenBank/DDBJ databases">
        <title>Whole genome shotgun sequence of Spirilliplanes yamanashiensis NBRC 15828.</title>
        <authorList>
            <person name="Komaki H."/>
            <person name="Tamura T."/>
        </authorList>
    </citation>
    <scope>NUCLEOTIDE SEQUENCE</scope>
    <source>
        <strain evidence="4">NBRC 15828</strain>
    </source>
</reference>
<accession>A0A8J3Y4K6</accession>
<dbReference type="InterPro" id="IPR004474">
    <property type="entry name" value="LytR_CpsA_psr"/>
</dbReference>
<evidence type="ECO:0000256" key="2">
    <source>
        <dbReference type="SAM" id="Phobius"/>
    </source>
</evidence>
<dbReference type="Pfam" id="PF03816">
    <property type="entry name" value="LytR_cpsA_psr"/>
    <property type="match status" value="1"/>
</dbReference>
<evidence type="ECO:0000259" key="3">
    <source>
        <dbReference type="Pfam" id="PF03816"/>
    </source>
</evidence>
<feature type="transmembrane region" description="Helical" evidence="2">
    <location>
        <begin position="15"/>
        <end position="36"/>
    </location>
</feature>
<dbReference type="Proteomes" id="UP000652013">
    <property type="component" value="Unassembled WGS sequence"/>
</dbReference>
<dbReference type="InterPro" id="IPR050922">
    <property type="entry name" value="LytR/CpsA/Psr_CW_biosynth"/>
</dbReference>
<comment type="caution">
    <text evidence="4">The sequence shown here is derived from an EMBL/GenBank/DDBJ whole genome shotgun (WGS) entry which is preliminary data.</text>
</comment>
<organism evidence="4 5">
    <name type="scientific">Spirilliplanes yamanashiensis</name>
    <dbReference type="NCBI Taxonomy" id="42233"/>
    <lineage>
        <taxon>Bacteria</taxon>
        <taxon>Bacillati</taxon>
        <taxon>Actinomycetota</taxon>
        <taxon>Actinomycetes</taxon>
        <taxon>Micromonosporales</taxon>
        <taxon>Micromonosporaceae</taxon>
        <taxon>Spirilliplanes</taxon>
    </lineage>
</organism>
<evidence type="ECO:0000256" key="1">
    <source>
        <dbReference type="ARBA" id="ARBA00006068"/>
    </source>
</evidence>
<protein>
    <recommendedName>
        <fullName evidence="3">Cell envelope-related transcriptional attenuator domain-containing protein</fullName>
    </recommendedName>
</protein>
<dbReference type="RefSeq" id="WP_203936595.1">
    <property type="nucleotide sequence ID" value="NZ_BAAAGJ010000005.1"/>
</dbReference>
<keyword evidence="2" id="KW-0472">Membrane</keyword>
<feature type="domain" description="Cell envelope-related transcriptional attenuator" evidence="3">
    <location>
        <begin position="95"/>
        <end position="277"/>
    </location>
</feature>
<proteinExistence type="inferred from homology"/>
<name>A0A8J3Y4K6_9ACTN</name>
<sequence length="376" mass="40357">MGGTKDGGRQQSPRWARWCAILGVVLMVASGGTLVLQQVLVKRYAGAVKTDDLFGDQAAAASTGKVETVTTKSLKGPLNVLLVGVDPRDASQEPRSDSIIIAHIPSGLDSAYLFSIPRDTVVDIPAFPKAGYYGGRGKINGAMANGSRRPGRTPSVAQGFELLSKTVSAYTGIKRFDAGAIIDFSGFKKIVDAMGGVTMTIDQRVRSEHLQPDGSPRHLPYPGAHYTGPQMVYEKGTHHLNGWQALDLVRQRYGLKNGDYDRQKHQQQFLKAMAAQALSADVVTNPIKLDQVLRAAGQSLTFNGRGNSVVDFAFALKGLRGDDITMVRLKGGGIGTGSNYRGERLEPISQDFFAAVQADTVATFLAAHPELINDES</sequence>
<evidence type="ECO:0000313" key="4">
    <source>
        <dbReference type="EMBL" id="GIJ01270.1"/>
    </source>
</evidence>
<gene>
    <name evidence="4" type="ORF">Sya03_06220</name>
</gene>
<comment type="similarity">
    <text evidence="1">Belongs to the LytR/CpsA/Psr (LCP) family.</text>
</comment>
<dbReference type="Gene3D" id="3.40.630.190">
    <property type="entry name" value="LCP protein"/>
    <property type="match status" value="1"/>
</dbReference>